<proteinExistence type="predicted"/>
<feature type="transmembrane region" description="Helical" evidence="8">
    <location>
        <begin position="308"/>
        <end position="329"/>
    </location>
</feature>
<dbReference type="EMBL" id="JAFFZE010000015">
    <property type="protein sequence ID" value="MCT2585490.1"/>
    <property type="molecule type" value="Genomic_DNA"/>
</dbReference>
<evidence type="ECO:0000256" key="3">
    <source>
        <dbReference type="ARBA" id="ARBA00022553"/>
    </source>
</evidence>
<evidence type="ECO:0000256" key="2">
    <source>
        <dbReference type="ARBA" id="ARBA00012438"/>
    </source>
</evidence>
<evidence type="ECO:0000256" key="8">
    <source>
        <dbReference type="SAM" id="Phobius"/>
    </source>
</evidence>
<accession>A0ABT2JDH6</accession>
<dbReference type="SMART" id="SM00387">
    <property type="entry name" value="HATPase_c"/>
    <property type="match status" value="1"/>
</dbReference>
<reference evidence="10 11" key="1">
    <citation type="submission" date="2021-02" db="EMBL/GenBank/DDBJ databases">
        <title>Actinophytocola xerophila sp. nov., isolated from soil of cotton cropping field.</title>
        <authorList>
            <person name="Huang R."/>
            <person name="Chen X."/>
            <person name="Ge X."/>
            <person name="Liu W."/>
        </authorList>
    </citation>
    <scope>NUCLEOTIDE SEQUENCE [LARGE SCALE GENOMIC DNA]</scope>
    <source>
        <strain evidence="10 11">S1-96</strain>
    </source>
</reference>
<evidence type="ECO:0000256" key="5">
    <source>
        <dbReference type="ARBA" id="ARBA00022777"/>
    </source>
</evidence>
<evidence type="ECO:0000256" key="7">
    <source>
        <dbReference type="SAM" id="MobiDB-lite"/>
    </source>
</evidence>
<keyword evidence="8" id="KW-0472">Membrane</keyword>
<gene>
    <name evidence="10" type="ORF">JT362_20415</name>
</gene>
<evidence type="ECO:0000313" key="10">
    <source>
        <dbReference type="EMBL" id="MCT2585490.1"/>
    </source>
</evidence>
<dbReference type="GO" id="GO:0016301">
    <property type="term" value="F:kinase activity"/>
    <property type="evidence" value="ECO:0007669"/>
    <property type="project" value="UniProtKB-KW"/>
</dbReference>
<comment type="catalytic activity">
    <reaction evidence="1">
        <text>ATP + protein L-histidine = ADP + protein N-phospho-L-histidine.</text>
        <dbReference type="EC" id="2.7.13.3"/>
    </reaction>
</comment>
<organism evidence="10 11">
    <name type="scientific">Actinophytocola gossypii</name>
    <dbReference type="NCBI Taxonomy" id="2812003"/>
    <lineage>
        <taxon>Bacteria</taxon>
        <taxon>Bacillati</taxon>
        <taxon>Actinomycetota</taxon>
        <taxon>Actinomycetes</taxon>
        <taxon>Pseudonocardiales</taxon>
        <taxon>Pseudonocardiaceae</taxon>
    </lineage>
</organism>
<keyword evidence="3" id="KW-0597">Phosphoprotein</keyword>
<keyword evidence="8" id="KW-1133">Transmembrane helix</keyword>
<dbReference type="InterPro" id="IPR036890">
    <property type="entry name" value="HATPase_C_sf"/>
</dbReference>
<feature type="domain" description="Histidine kinase/HSP90-like ATPase" evidence="9">
    <location>
        <begin position="506"/>
        <end position="617"/>
    </location>
</feature>
<evidence type="ECO:0000259" key="9">
    <source>
        <dbReference type="SMART" id="SM00387"/>
    </source>
</evidence>
<dbReference type="PANTHER" id="PTHR45436:SF5">
    <property type="entry name" value="SENSOR HISTIDINE KINASE TRCS"/>
    <property type="match status" value="1"/>
</dbReference>
<dbReference type="InterPro" id="IPR013587">
    <property type="entry name" value="Nitrate/nitrite_sensing"/>
</dbReference>
<dbReference type="SUPFAM" id="SSF55874">
    <property type="entry name" value="ATPase domain of HSP90 chaperone/DNA topoisomerase II/histidine kinase"/>
    <property type="match status" value="1"/>
</dbReference>
<dbReference type="InterPro" id="IPR003594">
    <property type="entry name" value="HATPase_dom"/>
</dbReference>
<evidence type="ECO:0000313" key="11">
    <source>
        <dbReference type="Proteomes" id="UP001156441"/>
    </source>
</evidence>
<evidence type="ECO:0000256" key="6">
    <source>
        <dbReference type="SAM" id="Coils"/>
    </source>
</evidence>
<feature type="compositionally biased region" description="Pro residues" evidence="7">
    <location>
        <begin position="698"/>
        <end position="710"/>
    </location>
</feature>
<evidence type="ECO:0000256" key="4">
    <source>
        <dbReference type="ARBA" id="ARBA00022679"/>
    </source>
</evidence>
<dbReference type="Pfam" id="PF08376">
    <property type="entry name" value="NIT"/>
    <property type="match status" value="1"/>
</dbReference>
<comment type="caution">
    <text evidence="10">The sequence shown here is derived from an EMBL/GenBank/DDBJ whole genome shotgun (WGS) entry which is preliminary data.</text>
</comment>
<keyword evidence="11" id="KW-1185">Reference proteome</keyword>
<dbReference type="InterPro" id="IPR050428">
    <property type="entry name" value="TCS_sensor_his_kinase"/>
</dbReference>
<protein>
    <recommendedName>
        <fullName evidence="2">histidine kinase</fullName>
        <ecNumber evidence="2">2.7.13.3</ecNumber>
    </recommendedName>
</protein>
<dbReference type="EC" id="2.7.13.3" evidence="2"/>
<feature type="compositionally biased region" description="Basic and acidic residues" evidence="7">
    <location>
        <begin position="760"/>
        <end position="769"/>
    </location>
</feature>
<dbReference type="RefSeq" id="WP_260193083.1">
    <property type="nucleotide sequence ID" value="NZ_JAFFZE010000015.1"/>
</dbReference>
<dbReference type="PANTHER" id="PTHR45436">
    <property type="entry name" value="SENSOR HISTIDINE KINASE YKOH"/>
    <property type="match status" value="1"/>
</dbReference>
<feature type="coiled-coil region" evidence="6">
    <location>
        <begin position="411"/>
        <end position="438"/>
    </location>
</feature>
<dbReference type="Proteomes" id="UP001156441">
    <property type="component" value="Unassembled WGS sequence"/>
</dbReference>
<dbReference type="Pfam" id="PF02518">
    <property type="entry name" value="HATPase_c"/>
    <property type="match status" value="1"/>
</dbReference>
<sequence length="769" mass="81947">MNRAWAAVAQWRNWPLLVKLAAVLVVPVVGALVLGVLRVNADVELAESYDEIERVAALRVELGRALEAMQDERNEAARGGEDLTRFANLTDSSVDLAQAALHRAPDLGRNATARHANVLGALALLPYVRDRVAEGGDPAVILSSYNAVTNAVLEFDRALVGRFPDERLASTSIALNELQAVREQVGVQHAAGLLGMRDGRLSPGERELIVEADIRLEENLRDFRAVAPEPLRALYESTVAGSAVADRKLLVGAADSAAPRFTLTEWDAVSTATAGLMNRVSEGAAADLRAESRRLADSVSDRAGAESVLLLTLVLLAAGIGGGLGRYLLRSLGTLRRTVLDVASNRLPAAVTAIRSGESDGVHIDPVPLRTTEEFGQLARAFDMVHEQAVRSAGDEAELRSDLSNIFLNLSRRSQGLVERQLKQLEQLEQKADDPEQLANLFRIDHLATRMRRNNENLMVLSGAVLGRRFTEPVPLSDVLRAAVSEVEHYQRALVRSAPGVRIVGYAAGDLIRSVAELIENATTFSPPDSQVVVESRLDADGSLRVEILDQGVGMADAELREANERVAAGGGVDVPISRQMGLFVVGRLTAKHGVSASLRRREDQGLCASVHVPAGLVAGPAPVPIPAPGPAPEQERSGNVAGRLELAGIHVRVPEFPSARTPASILFTAHTPVDALPASPAPPAADEFTWLRRPLRGPAPGPPPTPPAQPTAGADGLPKRVPKGQLLVPRTGGPPPGAPAKRDAARARGFLNGFQAGVRDSRNRKEEA</sequence>
<dbReference type="Gene3D" id="3.30.565.10">
    <property type="entry name" value="Histidine kinase-like ATPase, C-terminal domain"/>
    <property type="match status" value="1"/>
</dbReference>
<keyword evidence="5 10" id="KW-0418">Kinase</keyword>
<evidence type="ECO:0000256" key="1">
    <source>
        <dbReference type="ARBA" id="ARBA00000085"/>
    </source>
</evidence>
<feature type="region of interest" description="Disordered" evidence="7">
    <location>
        <begin position="694"/>
        <end position="769"/>
    </location>
</feature>
<name>A0ABT2JDH6_9PSEU</name>
<keyword evidence="8" id="KW-0812">Transmembrane</keyword>
<keyword evidence="6" id="KW-0175">Coiled coil</keyword>
<keyword evidence="4" id="KW-0808">Transferase</keyword>